<feature type="transmembrane region" description="Helical" evidence="2">
    <location>
        <begin position="30"/>
        <end position="51"/>
    </location>
</feature>
<sequence length="287" mass="31523">MPKQQPERFVDAFTQRPALARRGLLPGRRVFTSLGSAAAVAVVVALSAWSLGNVMSGDEDETPVAFSAELTERTPEPEPAPEEEPEPEPTEEESAEEEPETEEQPPPPAPDPEPEETEEEPPPPEEEPEEEPEPENAEVVSQENLVPDGVYRLLPGTTDDRCLDVDSSGTENGTNIRQWECNETSAQNFALQSTGELNTYRMVGLGGNCVDIAGESLDAGANIHMWDCNGDLGQEFRLEPNLNGYVVISAQSGHCMDVMDASTDWGANVHQWLCNRTPAQTWRLERR</sequence>
<feature type="compositionally biased region" description="Acidic residues" evidence="1">
    <location>
        <begin position="79"/>
        <end position="103"/>
    </location>
</feature>
<feature type="domain" description="Ricin B lectin" evidence="3">
    <location>
        <begin position="148"/>
        <end position="285"/>
    </location>
</feature>
<evidence type="ECO:0000256" key="1">
    <source>
        <dbReference type="SAM" id="MobiDB-lite"/>
    </source>
</evidence>
<dbReference type="CDD" id="cd00161">
    <property type="entry name" value="beta-trefoil_Ricin-like"/>
    <property type="match status" value="1"/>
</dbReference>
<dbReference type="AlphaFoldDB" id="A0A4R4SN54"/>
<evidence type="ECO:0000313" key="5">
    <source>
        <dbReference type="Proteomes" id="UP000295345"/>
    </source>
</evidence>
<evidence type="ECO:0000313" key="4">
    <source>
        <dbReference type="EMBL" id="TDC63073.1"/>
    </source>
</evidence>
<dbReference type="PROSITE" id="PS50231">
    <property type="entry name" value="RICIN_B_LECTIN"/>
    <property type="match status" value="1"/>
</dbReference>
<evidence type="ECO:0000259" key="3">
    <source>
        <dbReference type="SMART" id="SM00458"/>
    </source>
</evidence>
<dbReference type="Proteomes" id="UP000295345">
    <property type="component" value="Unassembled WGS sequence"/>
</dbReference>
<dbReference type="SMART" id="SM00458">
    <property type="entry name" value="RICIN"/>
    <property type="match status" value="1"/>
</dbReference>
<reference evidence="4 5" key="1">
    <citation type="submission" date="2019-03" db="EMBL/GenBank/DDBJ databases">
        <title>Draft genome sequences of novel Actinobacteria.</title>
        <authorList>
            <person name="Sahin N."/>
            <person name="Ay H."/>
            <person name="Saygin H."/>
        </authorList>
    </citation>
    <scope>NUCLEOTIDE SEQUENCE [LARGE SCALE GENOMIC DNA]</scope>
    <source>
        <strain evidence="4 5">DSM 41900</strain>
    </source>
</reference>
<keyword evidence="2" id="KW-1133">Transmembrane helix</keyword>
<keyword evidence="2" id="KW-0812">Transmembrane</keyword>
<comment type="caution">
    <text evidence="4">The sequence shown here is derived from an EMBL/GenBank/DDBJ whole genome shotgun (WGS) entry which is preliminary data.</text>
</comment>
<dbReference type="Pfam" id="PF00652">
    <property type="entry name" value="Ricin_B_lectin"/>
    <property type="match status" value="1"/>
</dbReference>
<protein>
    <recommendedName>
        <fullName evidence="3">Ricin B lectin domain-containing protein</fullName>
    </recommendedName>
</protein>
<evidence type="ECO:0000256" key="2">
    <source>
        <dbReference type="SAM" id="Phobius"/>
    </source>
</evidence>
<dbReference type="EMBL" id="SMKI01000587">
    <property type="protein sequence ID" value="TDC63073.1"/>
    <property type="molecule type" value="Genomic_DNA"/>
</dbReference>
<dbReference type="InterPro" id="IPR000772">
    <property type="entry name" value="Ricin_B_lectin"/>
</dbReference>
<name>A0A4R4SN54_9ACTN</name>
<keyword evidence="5" id="KW-1185">Reference proteome</keyword>
<organism evidence="4 5">
    <name type="scientific">Streptomyces hainanensis</name>
    <dbReference type="NCBI Taxonomy" id="402648"/>
    <lineage>
        <taxon>Bacteria</taxon>
        <taxon>Bacillati</taxon>
        <taxon>Actinomycetota</taxon>
        <taxon>Actinomycetes</taxon>
        <taxon>Kitasatosporales</taxon>
        <taxon>Streptomycetaceae</taxon>
        <taxon>Streptomyces</taxon>
    </lineage>
</organism>
<dbReference type="OrthoDB" id="5958808at2"/>
<feature type="region of interest" description="Disordered" evidence="1">
    <location>
        <begin position="54"/>
        <end position="169"/>
    </location>
</feature>
<keyword evidence="2" id="KW-0472">Membrane</keyword>
<feature type="compositionally biased region" description="Acidic residues" evidence="1">
    <location>
        <begin position="112"/>
        <end position="136"/>
    </location>
</feature>
<proteinExistence type="predicted"/>
<dbReference type="RefSeq" id="WP_132821844.1">
    <property type="nucleotide sequence ID" value="NZ_SMKI01000587.1"/>
</dbReference>
<dbReference type="SUPFAM" id="SSF50370">
    <property type="entry name" value="Ricin B-like lectins"/>
    <property type="match status" value="1"/>
</dbReference>
<gene>
    <name evidence="4" type="ORF">E1283_32985</name>
</gene>
<dbReference type="Gene3D" id="2.80.10.50">
    <property type="match status" value="3"/>
</dbReference>
<dbReference type="InterPro" id="IPR035992">
    <property type="entry name" value="Ricin_B-like_lectins"/>
</dbReference>
<accession>A0A4R4SN54</accession>